<keyword evidence="3" id="KW-1185">Reference proteome</keyword>
<sequence>MRTRGRARARVAMAPTATMTSMPVTLDTNPTAANRHIPLLCSVCPETPKFSDVSHLLTHIASKGHLHHETQTKLRAHQDITAALSLQQYEQWYRDFEIETLLVERLRAKQVKEAARGRRAPPHTSSLGVGRDKKRLSGPSLEDLIKVEEEYFPDFSNLPNLLSTDLDPDVIVEHVTGPDMMTLKGQVWPGMGKMDLANDEMRRTRNQRKPKSVIERMRRASQGIEPTEVVMSTDLEVERTRGVYDKTSSPELDDIDPPSEKKPKQKRKRPAPLAEISANVPRGFSRSTTAKVSKSVQRAKQSRASDHDSSPHHPGPFQPYKQNHQVFSDGSDSFLSATWPNEPSIRSAHTLGSFPYPTYSTVSHADQRFNFRERYPVHSLNPFSLSNRGSPTSITKQGGGRTQGSNTHRRPTRTPNATTEEYPTGTLSNVSAPFSPPALPRFQPSSRLAMLSNQHMYSQSQTPYEHQIDDQHRLKQEDFSLSESPFRNSASQPFMGLTGQNPLFAQDHGFADMGQRNLPHASASTLGFLSVNRERSRTRMDSYDRGTPALERSNVKLEHNALGTNDTCLDGRGPFLGQSVWDNTDNHDEGNTSGRGVSADDLGL</sequence>
<evidence type="ECO:0000313" key="3">
    <source>
        <dbReference type="Proteomes" id="UP001175261"/>
    </source>
</evidence>
<feature type="region of interest" description="Disordered" evidence="1">
    <location>
        <begin position="579"/>
        <end position="604"/>
    </location>
</feature>
<evidence type="ECO:0000256" key="1">
    <source>
        <dbReference type="SAM" id="MobiDB-lite"/>
    </source>
</evidence>
<gene>
    <name evidence="2" type="ORF">NLU13_2959</name>
</gene>
<accession>A0AA39GLY4</accession>
<proteinExistence type="predicted"/>
<protein>
    <submittedName>
        <fullName evidence="2">Uncharacterized protein</fullName>
    </submittedName>
</protein>
<comment type="caution">
    <text evidence="2">The sequence shown here is derived from an EMBL/GenBank/DDBJ whole genome shotgun (WGS) entry which is preliminary data.</text>
</comment>
<feature type="compositionally biased region" description="Polar residues" evidence="1">
    <location>
        <begin position="285"/>
        <end position="299"/>
    </location>
</feature>
<feature type="region of interest" description="Disordered" evidence="1">
    <location>
        <begin position="232"/>
        <end position="324"/>
    </location>
</feature>
<reference evidence="2" key="1">
    <citation type="submission" date="2022-10" db="EMBL/GenBank/DDBJ databases">
        <title>Determination and structural analysis of whole genome sequence of Sarocladium strictum F4-1.</title>
        <authorList>
            <person name="Hu L."/>
            <person name="Jiang Y."/>
        </authorList>
    </citation>
    <scope>NUCLEOTIDE SEQUENCE</scope>
    <source>
        <strain evidence="2">F4-1</strain>
    </source>
</reference>
<evidence type="ECO:0000313" key="2">
    <source>
        <dbReference type="EMBL" id="KAK0389384.1"/>
    </source>
</evidence>
<feature type="compositionally biased region" description="Polar residues" evidence="1">
    <location>
        <begin position="413"/>
        <end position="432"/>
    </location>
</feature>
<dbReference type="AlphaFoldDB" id="A0AA39GLY4"/>
<name>A0AA39GLY4_SARSR</name>
<feature type="region of interest" description="Disordered" evidence="1">
    <location>
        <begin position="382"/>
        <end position="435"/>
    </location>
</feature>
<feature type="compositionally biased region" description="Polar residues" evidence="1">
    <location>
        <begin position="382"/>
        <end position="396"/>
    </location>
</feature>
<feature type="region of interest" description="Disordered" evidence="1">
    <location>
        <begin position="113"/>
        <end position="135"/>
    </location>
</feature>
<organism evidence="2 3">
    <name type="scientific">Sarocladium strictum</name>
    <name type="common">Black bundle disease fungus</name>
    <name type="synonym">Acremonium strictum</name>
    <dbReference type="NCBI Taxonomy" id="5046"/>
    <lineage>
        <taxon>Eukaryota</taxon>
        <taxon>Fungi</taxon>
        <taxon>Dikarya</taxon>
        <taxon>Ascomycota</taxon>
        <taxon>Pezizomycotina</taxon>
        <taxon>Sordariomycetes</taxon>
        <taxon>Hypocreomycetidae</taxon>
        <taxon>Hypocreales</taxon>
        <taxon>Sarocladiaceae</taxon>
        <taxon>Sarocladium</taxon>
    </lineage>
</organism>
<dbReference type="EMBL" id="JAPDFR010000002">
    <property type="protein sequence ID" value="KAK0389384.1"/>
    <property type="molecule type" value="Genomic_DNA"/>
</dbReference>
<dbReference type="Proteomes" id="UP001175261">
    <property type="component" value="Unassembled WGS sequence"/>
</dbReference>